<dbReference type="GO" id="GO:0003676">
    <property type="term" value="F:nucleic acid binding"/>
    <property type="evidence" value="ECO:0007669"/>
    <property type="project" value="InterPro"/>
</dbReference>
<accession>A0A917IHC7</accession>
<keyword evidence="3" id="KW-1185">Reference proteome</keyword>
<dbReference type="PANTHER" id="PTHR35004">
    <property type="entry name" value="TRANSPOSASE RV3428C-RELATED"/>
    <property type="match status" value="1"/>
</dbReference>
<dbReference type="RefSeq" id="WP_188756314.1">
    <property type="nucleotide sequence ID" value="NZ_BMJY01000009.1"/>
</dbReference>
<evidence type="ECO:0000259" key="1">
    <source>
        <dbReference type="PROSITE" id="PS50994"/>
    </source>
</evidence>
<gene>
    <name evidence="2" type="ORF">GCM10010921_21770</name>
</gene>
<dbReference type="Gene3D" id="3.30.420.10">
    <property type="entry name" value="Ribonuclease H-like superfamily/Ribonuclease H"/>
    <property type="match status" value="1"/>
</dbReference>
<dbReference type="AlphaFoldDB" id="A0A917IHC7"/>
<dbReference type="SUPFAM" id="SSF46689">
    <property type="entry name" value="Homeodomain-like"/>
    <property type="match status" value="1"/>
</dbReference>
<feature type="domain" description="Integrase catalytic" evidence="1">
    <location>
        <begin position="131"/>
        <end position="298"/>
    </location>
</feature>
<reference evidence="2" key="1">
    <citation type="journal article" date="2014" name="Int. J. Syst. Evol. Microbiol.">
        <title>Complete genome sequence of Corynebacterium casei LMG S-19264T (=DSM 44701T), isolated from a smear-ripened cheese.</title>
        <authorList>
            <consortium name="US DOE Joint Genome Institute (JGI-PGF)"/>
            <person name="Walter F."/>
            <person name="Albersmeier A."/>
            <person name="Kalinowski J."/>
            <person name="Ruckert C."/>
        </authorList>
    </citation>
    <scope>NUCLEOTIDE SEQUENCE</scope>
    <source>
        <strain evidence="2">CGMCC 1.15794</strain>
    </source>
</reference>
<evidence type="ECO:0000313" key="2">
    <source>
        <dbReference type="EMBL" id="GGH45993.1"/>
    </source>
</evidence>
<dbReference type="EMBL" id="BMJY01000009">
    <property type="protein sequence ID" value="GGH45993.1"/>
    <property type="molecule type" value="Genomic_DNA"/>
</dbReference>
<dbReference type="Pfam" id="PF13683">
    <property type="entry name" value="rve_3"/>
    <property type="match status" value="1"/>
</dbReference>
<dbReference type="InterPro" id="IPR012337">
    <property type="entry name" value="RNaseH-like_sf"/>
</dbReference>
<dbReference type="InterPro" id="IPR001584">
    <property type="entry name" value="Integrase_cat-core"/>
</dbReference>
<sequence>MSKHRVVVLKIIAKQLTVTEAAAEYGLSRRQLHRLLARYREGGIDAVEPRPRRPRSNPASTPAEIRERIIALRRQLAAGGHDAGPVTIAWHLEQDGHRPPSTSTIRRILHAANLITPEPRKRPRSSYIRFEAAQPNETWQSDFTHWRLADGTDVEILNWLDDHSRFLLSCTAHAPVTGDDVVTTFLTVVDEHGAPASTLTDNGRVYTARFGGGRNAFEYLLPLLGVRQKNGSPGHPQTQGKIERFHQTLKRFLAAQPAAQTITQLQAQLDAFQEHYNKHRPHRARDRSTPAAAYQATPKALPAGGRDAHYRLRYDKVDKTGRITLRRAGRMHHLGIGAHHRGKRVLAIIDDTTVTITHLDSGEIIATNLIDPARGYWRNQQREPGRWPGSRL</sequence>
<dbReference type="GO" id="GO:0015074">
    <property type="term" value="P:DNA integration"/>
    <property type="evidence" value="ECO:0007669"/>
    <property type="project" value="InterPro"/>
</dbReference>
<reference evidence="2" key="2">
    <citation type="submission" date="2020-09" db="EMBL/GenBank/DDBJ databases">
        <authorList>
            <person name="Sun Q."/>
            <person name="Zhou Y."/>
        </authorList>
    </citation>
    <scope>NUCLEOTIDE SEQUENCE</scope>
    <source>
        <strain evidence="2">CGMCC 1.15794</strain>
    </source>
</reference>
<dbReference type="InterPro" id="IPR047656">
    <property type="entry name" value="IS481-like_transpos"/>
</dbReference>
<comment type="caution">
    <text evidence="2">The sequence shown here is derived from an EMBL/GenBank/DDBJ whole genome shotgun (WGS) entry which is preliminary data.</text>
</comment>
<name>A0A917IHC7_9MICO</name>
<proteinExistence type="predicted"/>
<dbReference type="PANTHER" id="PTHR35004:SF7">
    <property type="entry name" value="INTEGRASE PROTEIN"/>
    <property type="match status" value="1"/>
</dbReference>
<organism evidence="2 3">
    <name type="scientific">Microbacterium album</name>
    <dbReference type="NCBI Taxonomy" id="2053191"/>
    <lineage>
        <taxon>Bacteria</taxon>
        <taxon>Bacillati</taxon>
        <taxon>Actinomycetota</taxon>
        <taxon>Actinomycetes</taxon>
        <taxon>Micrococcales</taxon>
        <taxon>Microbacteriaceae</taxon>
        <taxon>Microbacterium</taxon>
    </lineage>
</organism>
<dbReference type="InterPro" id="IPR036397">
    <property type="entry name" value="RNaseH_sf"/>
</dbReference>
<dbReference type="Proteomes" id="UP000657592">
    <property type="component" value="Unassembled WGS sequence"/>
</dbReference>
<evidence type="ECO:0000313" key="3">
    <source>
        <dbReference type="Proteomes" id="UP000657592"/>
    </source>
</evidence>
<dbReference type="NCBIfam" id="NF033577">
    <property type="entry name" value="transpos_IS481"/>
    <property type="match status" value="1"/>
</dbReference>
<protein>
    <recommendedName>
        <fullName evidence="1">Integrase catalytic domain-containing protein</fullName>
    </recommendedName>
</protein>
<dbReference type="Pfam" id="PF13565">
    <property type="entry name" value="HTH_32"/>
    <property type="match status" value="1"/>
</dbReference>
<dbReference type="InterPro" id="IPR009057">
    <property type="entry name" value="Homeodomain-like_sf"/>
</dbReference>
<dbReference type="SUPFAM" id="SSF53098">
    <property type="entry name" value="Ribonuclease H-like"/>
    <property type="match status" value="1"/>
</dbReference>
<dbReference type="PROSITE" id="PS50994">
    <property type="entry name" value="INTEGRASE"/>
    <property type="match status" value="1"/>
</dbReference>